<evidence type="ECO:0000313" key="2">
    <source>
        <dbReference type="Proteomes" id="UP000463857"/>
    </source>
</evidence>
<keyword evidence="2" id="KW-1185">Reference proteome</keyword>
<sequence>MAVLIGGLIFAIVRRAFDEASSPPTTAAEPTTRDTLAADYIGRQLTRASTYVGGAPLKSLSLSTTADTVFSTCVDETTLQNYTITDGAVFDNGTSGIDSCASGFTPDDLGRFAVYDAVEDATGGVTQPVSVLIFSSNPTTTVITVTLDSALPISYDANGIRLESPIKD</sequence>
<gene>
    <name evidence="1" type="ORF">EK0264_06905</name>
</gene>
<proteinExistence type="predicted"/>
<dbReference type="EMBL" id="CP047156">
    <property type="protein sequence ID" value="QHC00030.1"/>
    <property type="molecule type" value="Genomic_DNA"/>
</dbReference>
<protein>
    <submittedName>
        <fullName evidence="1">Uncharacterized protein</fullName>
    </submittedName>
</protein>
<reference evidence="1 2" key="1">
    <citation type="journal article" date="2018" name="Int. J. Syst. Evol. Microbiol.">
        <title>Epidermidibacterium keratini gen. nov., sp. nov., a member of the family Sporichthyaceae, isolated from keratin epidermis.</title>
        <authorList>
            <person name="Lee D.G."/>
            <person name="Trujillo M.E."/>
            <person name="Kang S."/>
            <person name="Nam J.J."/>
            <person name="Kim Y.J."/>
        </authorList>
    </citation>
    <scope>NUCLEOTIDE SEQUENCE [LARGE SCALE GENOMIC DNA]</scope>
    <source>
        <strain evidence="1 2">EPI-7</strain>
    </source>
</reference>
<accession>A0A7L4YLM4</accession>
<dbReference type="AlphaFoldDB" id="A0A7L4YLM4"/>
<organism evidence="1 2">
    <name type="scientific">Epidermidibacterium keratini</name>
    <dbReference type="NCBI Taxonomy" id="1891644"/>
    <lineage>
        <taxon>Bacteria</taxon>
        <taxon>Bacillati</taxon>
        <taxon>Actinomycetota</taxon>
        <taxon>Actinomycetes</taxon>
        <taxon>Sporichthyales</taxon>
        <taxon>Sporichthyaceae</taxon>
        <taxon>Epidermidibacterium</taxon>
    </lineage>
</organism>
<name>A0A7L4YLM4_9ACTN</name>
<dbReference type="KEGG" id="eke:EK0264_06905"/>
<dbReference type="RefSeq" id="WP_159544107.1">
    <property type="nucleotide sequence ID" value="NZ_CP047156.1"/>
</dbReference>
<evidence type="ECO:0000313" key="1">
    <source>
        <dbReference type="EMBL" id="QHC00030.1"/>
    </source>
</evidence>
<dbReference type="Proteomes" id="UP000463857">
    <property type="component" value="Chromosome"/>
</dbReference>
<dbReference type="InParanoid" id="A0A7L4YLM4"/>